<dbReference type="AlphaFoldDB" id="A0AAD3CPP0"/>
<comment type="caution">
    <text evidence="4">The sequence shown here is derived from an EMBL/GenBank/DDBJ whole genome shotgun (WGS) entry which is preliminary data.</text>
</comment>
<keyword evidence="1" id="KW-0343">GTPase activation</keyword>
<dbReference type="GO" id="GO:0071889">
    <property type="term" value="F:14-3-3 protein binding"/>
    <property type="evidence" value="ECO:0007669"/>
    <property type="project" value="UniProtKB-ARBA"/>
</dbReference>
<evidence type="ECO:0000313" key="4">
    <source>
        <dbReference type="EMBL" id="GFH49524.1"/>
    </source>
</evidence>
<dbReference type="InterPro" id="IPR000195">
    <property type="entry name" value="Rab-GAP-TBC_dom"/>
</dbReference>
<dbReference type="Proteomes" id="UP001054902">
    <property type="component" value="Unassembled WGS sequence"/>
</dbReference>
<dbReference type="Gene3D" id="1.10.472.80">
    <property type="entry name" value="Ypt/Rab-GAP domain of gyp1p, domain 3"/>
    <property type="match status" value="1"/>
</dbReference>
<protein>
    <recommendedName>
        <fullName evidence="3">Rab-GAP TBC domain-containing protein</fullName>
    </recommendedName>
</protein>
<accession>A0AAD3CPP0</accession>
<feature type="region of interest" description="Disordered" evidence="2">
    <location>
        <begin position="1"/>
        <end position="64"/>
    </location>
</feature>
<dbReference type="FunFam" id="1.10.10.750:FF:000007">
    <property type="entry name" value="TBC1 domain family member"/>
    <property type="match status" value="1"/>
</dbReference>
<evidence type="ECO:0000256" key="2">
    <source>
        <dbReference type="SAM" id="MobiDB-lite"/>
    </source>
</evidence>
<proteinExistence type="predicted"/>
<evidence type="ECO:0000313" key="5">
    <source>
        <dbReference type="Proteomes" id="UP001054902"/>
    </source>
</evidence>
<feature type="compositionally biased region" description="Basic and acidic residues" evidence="2">
    <location>
        <begin position="117"/>
        <end position="129"/>
    </location>
</feature>
<organism evidence="4 5">
    <name type="scientific">Chaetoceros tenuissimus</name>
    <dbReference type="NCBI Taxonomy" id="426638"/>
    <lineage>
        <taxon>Eukaryota</taxon>
        <taxon>Sar</taxon>
        <taxon>Stramenopiles</taxon>
        <taxon>Ochrophyta</taxon>
        <taxon>Bacillariophyta</taxon>
        <taxon>Coscinodiscophyceae</taxon>
        <taxon>Chaetocerotophycidae</taxon>
        <taxon>Chaetocerotales</taxon>
        <taxon>Chaetocerotaceae</taxon>
        <taxon>Chaetoceros</taxon>
    </lineage>
</organism>
<evidence type="ECO:0000259" key="3">
    <source>
        <dbReference type="PROSITE" id="PS50086"/>
    </source>
</evidence>
<dbReference type="Gene3D" id="1.10.8.270">
    <property type="entry name" value="putative rabgap domain of human tbc1 domain family member 14 like domains"/>
    <property type="match status" value="1"/>
</dbReference>
<dbReference type="Gene3D" id="1.10.10.750">
    <property type="entry name" value="Ypt/Rab-GAP domain of gyp1p, domain 1"/>
    <property type="match status" value="1"/>
</dbReference>
<dbReference type="SMART" id="SM00164">
    <property type="entry name" value="TBC"/>
    <property type="match status" value="1"/>
</dbReference>
<feature type="domain" description="Rab-GAP TBC" evidence="3">
    <location>
        <begin position="186"/>
        <end position="414"/>
    </location>
</feature>
<name>A0AAD3CPP0_9STRA</name>
<dbReference type="PROSITE" id="PS50086">
    <property type="entry name" value="TBC_RABGAP"/>
    <property type="match status" value="1"/>
</dbReference>
<evidence type="ECO:0000256" key="1">
    <source>
        <dbReference type="ARBA" id="ARBA00022468"/>
    </source>
</evidence>
<feature type="compositionally biased region" description="Polar residues" evidence="2">
    <location>
        <begin position="30"/>
        <end position="39"/>
    </location>
</feature>
<dbReference type="EMBL" id="BLLK01000038">
    <property type="protein sequence ID" value="GFH49524.1"/>
    <property type="molecule type" value="Genomic_DNA"/>
</dbReference>
<dbReference type="FunFam" id="1.10.472.80:FF:000001">
    <property type="entry name" value="TBC1 domain family member 22B"/>
    <property type="match status" value="1"/>
</dbReference>
<dbReference type="InterPro" id="IPR035969">
    <property type="entry name" value="Rab-GAP_TBC_sf"/>
</dbReference>
<dbReference type="GO" id="GO:0005096">
    <property type="term" value="F:GTPase activator activity"/>
    <property type="evidence" value="ECO:0007669"/>
    <property type="project" value="UniProtKB-KW"/>
</dbReference>
<dbReference type="FunFam" id="1.10.8.270:FF:000004">
    <property type="entry name" value="TBC1 domain family, member 22B"/>
    <property type="match status" value="1"/>
</dbReference>
<keyword evidence="5" id="KW-1185">Reference proteome</keyword>
<dbReference type="SUPFAM" id="SSF47923">
    <property type="entry name" value="Ypt/Rab-GAP domain of gyp1p"/>
    <property type="match status" value="2"/>
</dbReference>
<dbReference type="PANTHER" id="PTHR22957">
    <property type="entry name" value="TBC1 DOMAIN FAMILY MEMBER GTPASE-ACTIVATING PROTEIN"/>
    <property type="match status" value="1"/>
</dbReference>
<reference evidence="4 5" key="1">
    <citation type="journal article" date="2021" name="Sci. Rep.">
        <title>The genome of the diatom Chaetoceros tenuissimus carries an ancient integrated fragment of an extant virus.</title>
        <authorList>
            <person name="Hongo Y."/>
            <person name="Kimura K."/>
            <person name="Takaki Y."/>
            <person name="Yoshida Y."/>
            <person name="Baba S."/>
            <person name="Kobayashi G."/>
            <person name="Nagasaki K."/>
            <person name="Hano T."/>
            <person name="Tomaru Y."/>
        </authorList>
    </citation>
    <scope>NUCLEOTIDE SEQUENCE [LARGE SCALE GENOMIC DNA]</scope>
    <source>
        <strain evidence="4 5">NIES-3715</strain>
    </source>
</reference>
<dbReference type="PANTHER" id="PTHR22957:SF26">
    <property type="entry name" value="LD44506P"/>
    <property type="match status" value="1"/>
</dbReference>
<feature type="region of interest" description="Disordered" evidence="2">
    <location>
        <begin position="101"/>
        <end position="158"/>
    </location>
</feature>
<gene>
    <name evidence="4" type="ORF">CTEN210_06000</name>
</gene>
<sequence>MKPSGLPGFLRRSIRSVDDDDDDHDRSEHFQQGSSSFPSHGSMIPPSYSNSRGQGAVTELNDSDRVQFGAKVQTDDLNNDLKKIHVSDGVDAKFRMVGTSHTLKSSIKKTPSATNESKGDVTKTADGEKQTSISPEQATAQSSDSSSTMTREATAPTRNYKEGKFDKILSANVVDIAELRKLAWNGVPPEHRPQVWKMLLGYLPANTSRRSQTLKRKRQEYRDAIAQHYDIDDHSRTMQEQETLRQVLVDVPRTAPDVPLFRNDMIRQSLSRLLYIWAMRHPASSYVQGINDLATPLIAVFLSEYFKGDVLQGEELEELTREILNDVEADVYWCLTNLLAGIQDHYTQDQPGVQRMVMRLEELVKRIDVGLTNHLEETGVQFIQFAFRWMNCLLMREFNLQCIIRLWDTYLSEGDGGFETFHVYVCASFLCQFSGELQGMQFDELFAFMQNIPTNDWDDGKIEIVLSQAFVLSTLFQGSDAHLTSPNPKSIF</sequence>
<feature type="compositionally biased region" description="Polar residues" evidence="2">
    <location>
        <begin position="130"/>
        <end position="141"/>
    </location>
</feature>
<feature type="compositionally biased region" description="Polar residues" evidence="2">
    <location>
        <begin position="101"/>
        <end position="116"/>
    </location>
</feature>
<dbReference type="Pfam" id="PF00566">
    <property type="entry name" value="RabGAP-TBC"/>
    <property type="match status" value="1"/>
</dbReference>